<accession>A0A401GSL4</accession>
<organism evidence="2 3">
    <name type="scientific">Sparassis crispa</name>
    <dbReference type="NCBI Taxonomy" id="139825"/>
    <lineage>
        <taxon>Eukaryota</taxon>
        <taxon>Fungi</taxon>
        <taxon>Dikarya</taxon>
        <taxon>Basidiomycota</taxon>
        <taxon>Agaricomycotina</taxon>
        <taxon>Agaricomycetes</taxon>
        <taxon>Polyporales</taxon>
        <taxon>Sparassidaceae</taxon>
        <taxon>Sparassis</taxon>
    </lineage>
</organism>
<keyword evidence="3" id="KW-1185">Reference proteome</keyword>
<sequence>MTDHGRTISLAGYGGTRSPTLRPRHRRVPAALRPHSRHPADGQQEPRVPGNAFPSGVSAAASSASYSGSIMQTSADLVAAIENPVAPSGERGGTTQPVTIALVVVVSIMGVDKIFAIS</sequence>
<feature type="region of interest" description="Disordered" evidence="1">
    <location>
        <begin position="1"/>
        <end position="56"/>
    </location>
</feature>
<reference evidence="2 3" key="1">
    <citation type="journal article" date="2018" name="Sci. Rep.">
        <title>Genome sequence of the cauliflower mushroom Sparassis crispa (Hanabiratake) and its association with beneficial usage.</title>
        <authorList>
            <person name="Kiyama R."/>
            <person name="Furutani Y."/>
            <person name="Kawaguchi K."/>
            <person name="Nakanishi T."/>
        </authorList>
    </citation>
    <scope>NUCLEOTIDE SEQUENCE [LARGE SCALE GENOMIC DNA]</scope>
</reference>
<name>A0A401GSL4_9APHY</name>
<proteinExistence type="predicted"/>
<dbReference type="EMBL" id="BFAD01000007">
    <property type="protein sequence ID" value="GBE85160.1"/>
    <property type="molecule type" value="Genomic_DNA"/>
</dbReference>
<dbReference type="GeneID" id="38782077"/>
<dbReference type="AlphaFoldDB" id="A0A401GSL4"/>
<dbReference type="RefSeq" id="XP_027616073.1">
    <property type="nucleotide sequence ID" value="XM_027760272.1"/>
</dbReference>
<evidence type="ECO:0000313" key="2">
    <source>
        <dbReference type="EMBL" id="GBE85160.1"/>
    </source>
</evidence>
<dbReference type="InParanoid" id="A0A401GSL4"/>
<evidence type="ECO:0000256" key="1">
    <source>
        <dbReference type="SAM" id="MobiDB-lite"/>
    </source>
</evidence>
<dbReference type="Proteomes" id="UP000287166">
    <property type="component" value="Unassembled WGS sequence"/>
</dbReference>
<comment type="caution">
    <text evidence="2">The sequence shown here is derived from an EMBL/GenBank/DDBJ whole genome shotgun (WGS) entry which is preliminary data.</text>
</comment>
<protein>
    <submittedName>
        <fullName evidence="2">Uncharacterized protein</fullName>
    </submittedName>
</protein>
<evidence type="ECO:0000313" key="3">
    <source>
        <dbReference type="Proteomes" id="UP000287166"/>
    </source>
</evidence>
<gene>
    <name evidence="2" type="ORF">SCP_0703460</name>
</gene>